<dbReference type="AlphaFoldDB" id="A0A6C0J477"/>
<accession>A0A6C0J477</accession>
<protein>
    <recommendedName>
        <fullName evidence="2">RanBP2-type domain-containing protein</fullName>
    </recommendedName>
</protein>
<name>A0A6C0J477_9ZZZZ</name>
<organism evidence="1">
    <name type="scientific">viral metagenome</name>
    <dbReference type="NCBI Taxonomy" id="1070528"/>
    <lineage>
        <taxon>unclassified sequences</taxon>
        <taxon>metagenomes</taxon>
        <taxon>organismal metagenomes</taxon>
    </lineage>
</organism>
<evidence type="ECO:0008006" key="2">
    <source>
        <dbReference type="Google" id="ProtNLM"/>
    </source>
</evidence>
<reference evidence="1" key="1">
    <citation type="journal article" date="2020" name="Nature">
        <title>Giant virus diversity and host interactions through global metagenomics.</title>
        <authorList>
            <person name="Schulz F."/>
            <person name="Roux S."/>
            <person name="Paez-Espino D."/>
            <person name="Jungbluth S."/>
            <person name="Walsh D.A."/>
            <person name="Denef V.J."/>
            <person name="McMahon K.D."/>
            <person name="Konstantinidis K.T."/>
            <person name="Eloe-Fadrosh E.A."/>
            <person name="Kyrpides N.C."/>
            <person name="Woyke T."/>
        </authorList>
    </citation>
    <scope>NUCLEOTIDE SEQUENCE</scope>
    <source>
        <strain evidence="1">GVMAG-M-3300025860-20</strain>
    </source>
</reference>
<sequence>MGITESHFKRPDWYCRKCFVNIYHSKDRCLKCRVHRDDWYCNKCQMWIFYPKKTCFKCPIKYTDWYCINCNLIMNGNYCSDAESETQCTGCKKFRENSAELEYIKTNGTFKEYEQFLKLHPGLQPCRHNSHRESCYKCG</sequence>
<evidence type="ECO:0000313" key="1">
    <source>
        <dbReference type="EMBL" id="QHU00432.1"/>
    </source>
</evidence>
<dbReference type="EMBL" id="MN740327">
    <property type="protein sequence ID" value="QHU00432.1"/>
    <property type="molecule type" value="Genomic_DNA"/>
</dbReference>
<proteinExistence type="predicted"/>